<feature type="signal peptide" evidence="1">
    <location>
        <begin position="1"/>
        <end position="23"/>
    </location>
</feature>
<keyword evidence="4" id="KW-1185">Reference proteome</keyword>
<gene>
    <name evidence="3" type="ORF">NBR_LOCUS1033</name>
</gene>
<organism evidence="5">
    <name type="scientific">Nippostrongylus brasiliensis</name>
    <name type="common">Rat hookworm</name>
    <dbReference type="NCBI Taxonomy" id="27835"/>
    <lineage>
        <taxon>Eukaryota</taxon>
        <taxon>Metazoa</taxon>
        <taxon>Ecdysozoa</taxon>
        <taxon>Nematoda</taxon>
        <taxon>Chromadorea</taxon>
        <taxon>Rhabditida</taxon>
        <taxon>Rhabditina</taxon>
        <taxon>Rhabditomorpha</taxon>
        <taxon>Strongyloidea</taxon>
        <taxon>Heligmosomidae</taxon>
        <taxon>Nippostrongylus</taxon>
    </lineage>
</organism>
<dbReference type="Gene3D" id="3.40.50.410">
    <property type="entry name" value="von Willebrand factor, type A domain"/>
    <property type="match status" value="1"/>
</dbReference>
<dbReference type="Pfam" id="PF00092">
    <property type="entry name" value="VWA"/>
    <property type="match status" value="1"/>
</dbReference>
<accession>A0A0N4XET0</accession>
<sequence>MQLRQPYVHAAIFLVAVIALVYSQNTPLFPVACELNVLIVLDRSDSVKGGFNKSRKFVTDVSEELQIGPLKHRVSGLS</sequence>
<dbReference type="AlphaFoldDB" id="A0A0N4XET0"/>
<dbReference type="WBParaSite" id="NBR_0000103201-mRNA-1">
    <property type="protein sequence ID" value="NBR_0000103201-mRNA-1"/>
    <property type="gene ID" value="NBR_0000103201"/>
</dbReference>
<dbReference type="Proteomes" id="UP000271162">
    <property type="component" value="Unassembled WGS sequence"/>
</dbReference>
<protein>
    <submittedName>
        <fullName evidence="5">VWFA domain-containing protein</fullName>
    </submittedName>
</protein>
<evidence type="ECO:0000313" key="3">
    <source>
        <dbReference type="EMBL" id="VDL64231.1"/>
    </source>
</evidence>
<dbReference type="SUPFAM" id="SSF53300">
    <property type="entry name" value="vWA-like"/>
    <property type="match status" value="1"/>
</dbReference>
<dbReference type="InterPro" id="IPR036465">
    <property type="entry name" value="vWFA_dom_sf"/>
</dbReference>
<keyword evidence="1" id="KW-0732">Signal</keyword>
<proteinExistence type="predicted"/>
<evidence type="ECO:0000313" key="5">
    <source>
        <dbReference type="WBParaSite" id="NBR_0000103201-mRNA-1"/>
    </source>
</evidence>
<dbReference type="STRING" id="27835.A0A0N4XET0"/>
<evidence type="ECO:0000259" key="2">
    <source>
        <dbReference type="Pfam" id="PF00092"/>
    </source>
</evidence>
<dbReference type="EMBL" id="UYSL01000674">
    <property type="protein sequence ID" value="VDL64231.1"/>
    <property type="molecule type" value="Genomic_DNA"/>
</dbReference>
<evidence type="ECO:0000256" key="1">
    <source>
        <dbReference type="SAM" id="SignalP"/>
    </source>
</evidence>
<reference evidence="5" key="1">
    <citation type="submission" date="2017-02" db="UniProtKB">
        <authorList>
            <consortium name="WormBaseParasite"/>
        </authorList>
    </citation>
    <scope>IDENTIFICATION</scope>
</reference>
<dbReference type="InterPro" id="IPR002035">
    <property type="entry name" value="VWF_A"/>
</dbReference>
<name>A0A0N4XET0_NIPBR</name>
<feature type="domain" description="VWFA" evidence="2">
    <location>
        <begin position="36"/>
        <end position="75"/>
    </location>
</feature>
<feature type="chain" id="PRO_5043124570" evidence="1">
    <location>
        <begin position="24"/>
        <end position="78"/>
    </location>
</feature>
<reference evidence="3 4" key="2">
    <citation type="submission" date="2018-11" db="EMBL/GenBank/DDBJ databases">
        <authorList>
            <consortium name="Pathogen Informatics"/>
        </authorList>
    </citation>
    <scope>NUCLEOTIDE SEQUENCE [LARGE SCALE GENOMIC DNA]</scope>
</reference>
<evidence type="ECO:0000313" key="4">
    <source>
        <dbReference type="Proteomes" id="UP000271162"/>
    </source>
</evidence>